<protein>
    <submittedName>
        <fullName evidence="2">Hint domain-containing protein</fullName>
    </submittedName>
</protein>
<dbReference type="RefSeq" id="WP_377391395.1">
    <property type="nucleotide sequence ID" value="NZ_JBHUIX010000013.1"/>
</dbReference>
<name>A0ABW5AAC7_9RHOB</name>
<keyword evidence="3" id="KW-1185">Reference proteome</keyword>
<dbReference type="Proteomes" id="UP001597413">
    <property type="component" value="Unassembled WGS sequence"/>
</dbReference>
<evidence type="ECO:0000313" key="2">
    <source>
        <dbReference type="EMBL" id="MFD2175148.1"/>
    </source>
</evidence>
<organism evidence="2 3">
    <name type="scientific">Rhodobacter lacus</name>
    <dbReference type="NCBI Taxonomy" id="1641972"/>
    <lineage>
        <taxon>Bacteria</taxon>
        <taxon>Pseudomonadati</taxon>
        <taxon>Pseudomonadota</taxon>
        <taxon>Alphaproteobacteria</taxon>
        <taxon>Rhodobacterales</taxon>
        <taxon>Rhodobacter group</taxon>
        <taxon>Rhodobacter</taxon>
    </lineage>
</organism>
<accession>A0ABW5AAC7</accession>
<dbReference type="SUPFAM" id="SSF51294">
    <property type="entry name" value="Hedgehog/intein (Hint) domain"/>
    <property type="match status" value="1"/>
</dbReference>
<reference evidence="3" key="1">
    <citation type="journal article" date="2019" name="Int. J. Syst. Evol. Microbiol.">
        <title>The Global Catalogue of Microorganisms (GCM) 10K type strain sequencing project: providing services to taxonomists for standard genome sequencing and annotation.</title>
        <authorList>
            <consortium name="The Broad Institute Genomics Platform"/>
            <consortium name="The Broad Institute Genome Sequencing Center for Infectious Disease"/>
            <person name="Wu L."/>
            <person name="Ma J."/>
        </authorList>
    </citation>
    <scope>NUCLEOTIDE SEQUENCE [LARGE SCALE GENOMIC DNA]</scope>
    <source>
        <strain evidence="3">CCUG 55131</strain>
    </source>
</reference>
<dbReference type="EMBL" id="JBHUIX010000013">
    <property type="protein sequence ID" value="MFD2175148.1"/>
    <property type="molecule type" value="Genomic_DNA"/>
</dbReference>
<dbReference type="Pfam" id="PF13403">
    <property type="entry name" value="Hint_2"/>
    <property type="match status" value="1"/>
</dbReference>
<dbReference type="Gene3D" id="2.170.16.10">
    <property type="entry name" value="Hedgehog/Intein (Hint) domain"/>
    <property type="match status" value="1"/>
</dbReference>
<comment type="caution">
    <text evidence="2">The sequence shown here is derived from an EMBL/GenBank/DDBJ whole genome shotgun (WGS) entry which is preliminary data.</text>
</comment>
<evidence type="ECO:0000259" key="1">
    <source>
        <dbReference type="Pfam" id="PF13403"/>
    </source>
</evidence>
<proteinExistence type="predicted"/>
<dbReference type="InterPro" id="IPR036844">
    <property type="entry name" value="Hint_dom_sf"/>
</dbReference>
<gene>
    <name evidence="2" type="ORF">ACFSM0_13710</name>
</gene>
<sequence length="369" mass="39703">MTLTIYALDNQFAASTGRNVGSGAGTSTFDYPPNSSKDLVIASQPGDSSPYVFSPGDVYTLTFGGNGGDMIQNATVIRSDYINHAGDTGYAVVFEGLDSHGDLTQVVWTPDFDLENWYWSNFSGGHPPGFYTSDLSATTYQMPCFEASTRVETPSGPRTIASLAPGDRVLTADNGAEPLRWIGRFERVGWGRATPIWIEAGVLGNERPLLLSRQHRVMLRDPEAGEVLVPAAALLNGATVRLQPMERITYVHLLCTRHEIIRAEGSPCETLLLKSSTAGRQGALHIPGLPQELAALSQEPCRPLLTTRAGETLWAQICSAGGRKRAMFGRRGASQAAIFTFVPCTEGKHANCRRASAPEETPEGTSEAG</sequence>
<feature type="domain" description="Hedgehog/Intein (Hint)" evidence="1">
    <location>
        <begin position="143"/>
        <end position="272"/>
    </location>
</feature>
<dbReference type="InterPro" id="IPR028992">
    <property type="entry name" value="Hedgehog/Intein_dom"/>
</dbReference>
<evidence type="ECO:0000313" key="3">
    <source>
        <dbReference type="Proteomes" id="UP001597413"/>
    </source>
</evidence>